<dbReference type="RefSeq" id="WP_008470394.1">
    <property type="nucleotide sequence ID" value="NZ_AYZP01000001.1"/>
</dbReference>
<dbReference type="OrthoDB" id="2052561at2"/>
<accession>I7IVK1</accession>
<dbReference type="EMBL" id="CAKE01000004">
    <property type="protein sequence ID" value="CCI81583.1"/>
    <property type="molecule type" value="Genomic_DNA"/>
</dbReference>
<comment type="caution">
    <text evidence="2">The sequence shown here is derived from an EMBL/GenBank/DDBJ whole genome shotgun (WGS) entry which is preliminary data.</text>
</comment>
<dbReference type="STRING" id="1423758.FC41_GL000056"/>
<dbReference type="Pfam" id="PF00308">
    <property type="entry name" value="Bac_DnaA"/>
    <property type="match status" value="1"/>
</dbReference>
<reference evidence="2 3" key="1">
    <citation type="submission" date="2012-06" db="EMBL/GenBank/DDBJ databases">
        <title>Draft Genome Sequence of Lactobacillus hominis Strain CRBIP 24.179T, isolated from human intestine.</title>
        <authorList>
            <person name="Cousin S."/>
            <person name="Ma L."/>
            <person name="Bizet C."/>
            <person name="Loux V."/>
            <person name="Bouchier C."/>
            <person name="Clermont D."/>
            <person name="Creno S."/>
        </authorList>
    </citation>
    <scope>NUCLEOTIDE SEQUENCE [LARGE SCALE GENOMIC DNA]</scope>
    <source>
        <strain evidence="3">CRBIP 24.179T</strain>
    </source>
</reference>
<organism evidence="2 3">
    <name type="scientific">Lactobacillus hominis DSM 23910 = CRBIP 24.179</name>
    <dbReference type="NCBI Taxonomy" id="1423758"/>
    <lineage>
        <taxon>Bacteria</taxon>
        <taxon>Bacillati</taxon>
        <taxon>Bacillota</taxon>
        <taxon>Bacilli</taxon>
        <taxon>Lactobacillales</taxon>
        <taxon>Lactobacillaceae</taxon>
        <taxon>Lactobacillus</taxon>
    </lineage>
</organism>
<evidence type="ECO:0000259" key="1">
    <source>
        <dbReference type="SMART" id="SM00382"/>
    </source>
</evidence>
<gene>
    <name evidence="2" type="ORF">BN55_09235</name>
</gene>
<dbReference type="PANTHER" id="PTHR30050">
    <property type="entry name" value="CHROMOSOMAL REPLICATION INITIATOR PROTEIN DNAA"/>
    <property type="match status" value="1"/>
</dbReference>
<keyword evidence="3" id="KW-1185">Reference proteome</keyword>
<dbReference type="SUPFAM" id="SSF52540">
    <property type="entry name" value="P-loop containing nucleoside triphosphate hydrolases"/>
    <property type="match status" value="1"/>
</dbReference>
<dbReference type="eggNOG" id="COG1484">
    <property type="taxonomic scope" value="Bacteria"/>
</dbReference>
<dbReference type="PATRIC" id="fig|1423758.3.peg.60"/>
<evidence type="ECO:0000313" key="2">
    <source>
        <dbReference type="EMBL" id="CCI81583.1"/>
    </source>
</evidence>
<dbReference type="InterPro" id="IPR013317">
    <property type="entry name" value="DnaA_dom"/>
</dbReference>
<dbReference type="SMART" id="SM00382">
    <property type="entry name" value="AAA"/>
    <property type="match status" value="1"/>
</dbReference>
<dbReference type="PANTHER" id="PTHR30050:SF4">
    <property type="entry name" value="ATP-BINDING PROTEIN RV3427C IN INSERTION SEQUENCE-RELATED"/>
    <property type="match status" value="1"/>
</dbReference>
<feature type="domain" description="AAA+ ATPase" evidence="1">
    <location>
        <begin position="121"/>
        <end position="265"/>
    </location>
</feature>
<dbReference type="Proteomes" id="UP000009320">
    <property type="component" value="Unassembled WGS sequence"/>
</dbReference>
<dbReference type="InterPro" id="IPR003593">
    <property type="entry name" value="AAA+_ATPase"/>
</dbReference>
<evidence type="ECO:0000313" key="3">
    <source>
        <dbReference type="Proteomes" id="UP000009320"/>
    </source>
</evidence>
<proteinExistence type="predicted"/>
<protein>
    <submittedName>
        <fullName evidence="2">Zinc finger protein</fullName>
    </submittedName>
</protein>
<dbReference type="GeneID" id="82846835"/>
<sequence length="271" mass="31182">MVNAENDAPYSRMLGVKQIPSDEICPIHHINKIKVIGSRIKIEPYCPKCESEAREKELDQLADKVKKDSYLSYLKIYSLFDRKDTLNYTFDNFKVAKDSKEELVKNMARKIAGEYYKDKDKKFNSLFFGKSGTGKTHLAMAILNAVNLNAQPMQRCLFFSVTKLLDAKRDYFNDPVNHLWSKDYTERVIKDADLVVLDDLGAESAASQANNFIQDTIFSLYELNQRVITTTNLSMNELKAKYHERLISRILEGGKGHLIDFTNLADKRMEK</sequence>
<dbReference type="Gene3D" id="3.40.50.300">
    <property type="entry name" value="P-loop containing nucleotide triphosphate hydrolases"/>
    <property type="match status" value="1"/>
</dbReference>
<name>I7IVK1_9LACO</name>
<dbReference type="AlphaFoldDB" id="I7IVK1"/>
<dbReference type="GO" id="GO:0006260">
    <property type="term" value="P:DNA replication"/>
    <property type="evidence" value="ECO:0007669"/>
    <property type="project" value="TreeGrafter"/>
</dbReference>
<dbReference type="InterPro" id="IPR027417">
    <property type="entry name" value="P-loop_NTPase"/>
</dbReference>